<dbReference type="EMBL" id="UAVU01000009">
    <property type="protein sequence ID" value="SQC92151.1"/>
    <property type="molecule type" value="Genomic_DNA"/>
</dbReference>
<name>A0A291E5V4_9ENTR</name>
<feature type="domain" description="DDE" evidence="1">
    <location>
        <begin position="4"/>
        <end position="44"/>
    </location>
</feature>
<dbReference type="EMBL" id="CP023526">
    <property type="protein sequence ID" value="ATF95431.1"/>
    <property type="molecule type" value="Genomic_DNA"/>
</dbReference>
<geneLocation type="plasmid" evidence="2">
    <name>unnamed</name>
</geneLocation>
<sequence length="62" mass="6830">MLTVEQDHRGIKRITKSTLGFKSFASAEATIAGVELHRMLKKGQLENTGDTPAWKQFLSLAA</sequence>
<evidence type="ECO:0000313" key="3">
    <source>
        <dbReference type="EMBL" id="SQC92151.1"/>
    </source>
</evidence>
<keyword evidence="2" id="KW-0614">Plasmid</keyword>
<organism evidence="2 4">
    <name type="scientific">Cedecea neteri</name>
    <dbReference type="NCBI Taxonomy" id="158822"/>
    <lineage>
        <taxon>Bacteria</taxon>
        <taxon>Pseudomonadati</taxon>
        <taxon>Pseudomonadota</taxon>
        <taxon>Gammaproteobacteria</taxon>
        <taxon>Enterobacterales</taxon>
        <taxon>Enterobacteriaceae</taxon>
        <taxon>Cedecea</taxon>
    </lineage>
</organism>
<dbReference type="InterPro" id="IPR032874">
    <property type="entry name" value="DDE_dom"/>
</dbReference>
<evidence type="ECO:0000313" key="2">
    <source>
        <dbReference type="EMBL" id="ATF95431.1"/>
    </source>
</evidence>
<proteinExistence type="predicted"/>
<reference evidence="2 4" key="1">
    <citation type="submission" date="2017-09" db="EMBL/GenBank/DDBJ databases">
        <title>FDA dAtabase for Regulatory Grade micrObial Sequences (FDA-ARGOS): Supporting development and validation of Infectious Disease Dx tests.</title>
        <authorList>
            <person name="Minogue T."/>
            <person name="Wolcott M."/>
            <person name="Wasieloski L."/>
            <person name="Aguilar W."/>
            <person name="Moore D."/>
            <person name="Tallon L."/>
            <person name="Sadzewicz L."/>
            <person name="Ott S."/>
            <person name="Zhao X."/>
            <person name="Nagaraj S."/>
            <person name="Vavikolanu K."/>
            <person name="Aluvathingal J."/>
            <person name="Nadendla S."/>
            <person name="Sichtig H."/>
        </authorList>
    </citation>
    <scope>NUCLEOTIDE SEQUENCE [LARGE SCALE GENOMIC DNA]</scope>
    <source>
        <strain evidence="2 4">FDAARGOS_392</strain>
        <plasmid evidence="4">Plasmid unnamed</plasmid>
        <plasmid evidence="2">unnamed</plasmid>
    </source>
</reference>
<protein>
    <recommendedName>
        <fullName evidence="1">DDE domain-containing protein</fullName>
    </recommendedName>
</protein>
<gene>
    <name evidence="2" type="ORF">CO704_25465</name>
    <name evidence="3" type="ORF">NCTC12120_05340</name>
</gene>
<reference evidence="3 5" key="2">
    <citation type="submission" date="2018-06" db="EMBL/GenBank/DDBJ databases">
        <authorList>
            <consortium name="Pathogen Informatics"/>
            <person name="Doyle S."/>
        </authorList>
    </citation>
    <scope>NUCLEOTIDE SEQUENCE [LARGE SCALE GENOMIC DNA]</scope>
    <source>
        <strain evidence="3 5">NCTC12120</strain>
    </source>
</reference>
<evidence type="ECO:0000313" key="4">
    <source>
        <dbReference type="Proteomes" id="UP000217979"/>
    </source>
</evidence>
<dbReference type="Pfam" id="PF13610">
    <property type="entry name" value="DDE_Tnp_IS240"/>
    <property type="match status" value="1"/>
</dbReference>
<accession>A0A291E5V4</accession>
<dbReference type="Proteomes" id="UP000251197">
    <property type="component" value="Unassembled WGS sequence"/>
</dbReference>
<dbReference type="AlphaFoldDB" id="A0A291E5V4"/>
<evidence type="ECO:0000259" key="1">
    <source>
        <dbReference type="Pfam" id="PF13610"/>
    </source>
</evidence>
<dbReference type="Proteomes" id="UP000217979">
    <property type="component" value="Plasmid unnamed"/>
</dbReference>
<evidence type="ECO:0000313" key="5">
    <source>
        <dbReference type="Proteomes" id="UP000251197"/>
    </source>
</evidence>